<evidence type="ECO:0000313" key="2">
    <source>
        <dbReference type="EMBL" id="KAJ8868499.1"/>
    </source>
</evidence>
<protein>
    <submittedName>
        <fullName evidence="2">Uncharacterized protein</fullName>
    </submittedName>
</protein>
<dbReference type="EMBL" id="JARBHB010000014">
    <property type="protein sequence ID" value="KAJ8868499.1"/>
    <property type="molecule type" value="Genomic_DNA"/>
</dbReference>
<feature type="region of interest" description="Disordered" evidence="1">
    <location>
        <begin position="178"/>
        <end position="200"/>
    </location>
</feature>
<name>A0ABQ9GBP3_9NEOP</name>
<comment type="caution">
    <text evidence="2">The sequence shown here is derived from an EMBL/GenBank/DDBJ whole genome shotgun (WGS) entry which is preliminary data.</text>
</comment>
<organism evidence="2 3">
    <name type="scientific">Dryococelus australis</name>
    <dbReference type="NCBI Taxonomy" id="614101"/>
    <lineage>
        <taxon>Eukaryota</taxon>
        <taxon>Metazoa</taxon>
        <taxon>Ecdysozoa</taxon>
        <taxon>Arthropoda</taxon>
        <taxon>Hexapoda</taxon>
        <taxon>Insecta</taxon>
        <taxon>Pterygota</taxon>
        <taxon>Neoptera</taxon>
        <taxon>Polyneoptera</taxon>
        <taxon>Phasmatodea</taxon>
        <taxon>Verophasmatodea</taxon>
        <taxon>Anareolatae</taxon>
        <taxon>Phasmatidae</taxon>
        <taxon>Eurycanthinae</taxon>
        <taxon>Dryococelus</taxon>
    </lineage>
</organism>
<accession>A0ABQ9GBP3</accession>
<evidence type="ECO:0000313" key="3">
    <source>
        <dbReference type="Proteomes" id="UP001159363"/>
    </source>
</evidence>
<evidence type="ECO:0000256" key="1">
    <source>
        <dbReference type="SAM" id="MobiDB-lite"/>
    </source>
</evidence>
<sequence length="578" mass="63784">MGGGRVELFVSIRVIVPSAATWAEASTAVANCSAALPPSNTPFYHRQAQFASPILKSRKYEDFKSHGNYCPSPENDPTQDVYCVLLRVYDMYVLKVAPHGELVNIFQSSLIGYPRFVASDEADAWTGFVNVQLKIALTCSLSVASIGHLIEGESFKRGRVGQPIRVVQVSMDVAAPKWKGGGNKRSPRKPADSGIVWHDSHSRKSVSDSLLLRLRRRPGAGKVEEAVSPACCSVHIEATSKIADGALGFCPWGISSPESLSLSARSAPYTHRQIEHLTLLFVVRTVRLFTRFNPRPGHSRILASGNLPRRCRWSASFHKDLQFPPTLHSGTAPFSPHFTLIGSQLNLRLNFARFQGTSIAPSQMKLLFKRSQTLRTESVQAPAGELIPKTEIQGTPQLGFPRNDLQEKKRQGSRLARAARRSGIGFVGRLAFVLTVVQRRLAGSLLASPSLRLDPPETTVLSRFSQGDHGVEVFKLTRLPPRRVRFPAGSSPNFRMWQSCRTMPLVGVFSRGFPASPALTFRRCSVHTSFRPYRLSISRCLRVTQMFSLAQNCPLRDLKPGSRVTSPGFEPATSFEGD</sequence>
<reference evidence="2 3" key="1">
    <citation type="submission" date="2023-02" db="EMBL/GenBank/DDBJ databases">
        <title>LHISI_Scaffold_Assembly.</title>
        <authorList>
            <person name="Stuart O.P."/>
            <person name="Cleave R."/>
            <person name="Magrath M.J.L."/>
            <person name="Mikheyev A.S."/>
        </authorList>
    </citation>
    <scope>NUCLEOTIDE SEQUENCE [LARGE SCALE GENOMIC DNA]</scope>
    <source>
        <strain evidence="2">Daus_M_001</strain>
        <tissue evidence="2">Leg muscle</tissue>
    </source>
</reference>
<keyword evidence="3" id="KW-1185">Reference proteome</keyword>
<gene>
    <name evidence="2" type="ORF">PR048_030027</name>
</gene>
<dbReference type="Proteomes" id="UP001159363">
    <property type="component" value="Chromosome 13"/>
</dbReference>
<proteinExistence type="predicted"/>